<proteinExistence type="predicted"/>
<dbReference type="EMBL" id="CP044016">
    <property type="protein sequence ID" value="QES88923.1"/>
    <property type="molecule type" value="Genomic_DNA"/>
</dbReference>
<evidence type="ECO:0000313" key="2">
    <source>
        <dbReference type="Proteomes" id="UP000292424"/>
    </source>
</evidence>
<evidence type="ECO:0008006" key="3">
    <source>
        <dbReference type="Google" id="ProtNLM"/>
    </source>
</evidence>
<name>A0A5P2G6R5_9BACT</name>
<gene>
    <name evidence="1" type="ORF">E0W69_009725</name>
</gene>
<reference evidence="1 2" key="1">
    <citation type="submission" date="2019-09" db="EMBL/GenBank/DDBJ databases">
        <title>Complete genome sequence of Arachidicoccus sp. B3-10 isolated from apple orchard soil.</title>
        <authorList>
            <person name="Kim H.S."/>
            <person name="Han K.-I."/>
            <person name="Suh M.K."/>
            <person name="Lee K.C."/>
            <person name="Eom M.K."/>
            <person name="Kim J.-S."/>
            <person name="Kang S.W."/>
            <person name="Sin Y."/>
            <person name="Lee J.-S."/>
        </authorList>
    </citation>
    <scope>NUCLEOTIDE SEQUENCE [LARGE SCALE GENOMIC DNA]</scope>
    <source>
        <strain evidence="1 2">B3-10</strain>
    </source>
</reference>
<protein>
    <recommendedName>
        <fullName evidence="3">TerB family tellurite resistance protein</fullName>
    </recommendedName>
</protein>
<sequence>MKFLILLVLIVAKLPFKGYAQLFGNQDKKMIQNNTAQISLLKTYSDYLDKGLTIAHDGMDLTHSLKNGEFGLHSLYYSSLLQVNPNVKKYPLAGQTLNLYAKMEKLETSIYNNVLSTDMLSTQEKQSLKTFVNNLMTMAGKDMEELNNLLTDGKYQLTDDERMKTMDMVNKRIVGKYNALHLTEKRINTIISGRKQQKTNTSKLRQLYGIP</sequence>
<dbReference type="Proteomes" id="UP000292424">
    <property type="component" value="Chromosome"/>
</dbReference>
<accession>A0A5P2G6R5</accession>
<dbReference type="OrthoDB" id="673795at2"/>
<keyword evidence="2" id="KW-1185">Reference proteome</keyword>
<evidence type="ECO:0000313" key="1">
    <source>
        <dbReference type="EMBL" id="QES88923.1"/>
    </source>
</evidence>
<organism evidence="1 2">
    <name type="scientific">Rhizosphaericola mali</name>
    <dbReference type="NCBI Taxonomy" id="2545455"/>
    <lineage>
        <taxon>Bacteria</taxon>
        <taxon>Pseudomonadati</taxon>
        <taxon>Bacteroidota</taxon>
        <taxon>Chitinophagia</taxon>
        <taxon>Chitinophagales</taxon>
        <taxon>Chitinophagaceae</taxon>
        <taxon>Rhizosphaericola</taxon>
    </lineage>
</organism>
<dbReference type="RefSeq" id="WP_131329871.1">
    <property type="nucleotide sequence ID" value="NZ_CP044016.1"/>
</dbReference>
<dbReference type="KEGG" id="arac:E0W69_009725"/>
<dbReference type="AlphaFoldDB" id="A0A5P2G6R5"/>